<accession>A0A367IP82</accession>
<keyword evidence="2" id="KW-1185">Reference proteome</keyword>
<proteinExistence type="predicted"/>
<dbReference type="OrthoDB" id="2282826at2759"/>
<comment type="caution">
    <text evidence="1">The sequence shown here is derived from an EMBL/GenBank/DDBJ whole genome shotgun (WGS) entry which is preliminary data.</text>
</comment>
<evidence type="ECO:0000313" key="2">
    <source>
        <dbReference type="Proteomes" id="UP000253551"/>
    </source>
</evidence>
<evidence type="ECO:0000313" key="1">
    <source>
        <dbReference type="EMBL" id="RCH79504.1"/>
    </source>
</evidence>
<gene>
    <name evidence="1" type="ORF">CU098_000841</name>
</gene>
<sequence>LKLYFIQASDEYIRLWLIQYVSNGTYRFNREDKVAIMEDKSQVQQVLIPLLDFFYFVKTSLDETSSLLEQLNCQDEENKCLSPNSNSQQTLLSDIICPKVFRLTYNKHGKGFGRQPVDSSPEHD</sequence>
<dbReference type="AlphaFoldDB" id="A0A367IP82"/>
<feature type="non-terminal residue" evidence="1">
    <location>
        <position position="1"/>
    </location>
</feature>
<reference evidence="1 2" key="1">
    <citation type="journal article" date="2018" name="G3 (Bethesda)">
        <title>Phylogenetic and Phylogenomic Definition of Rhizopus Species.</title>
        <authorList>
            <person name="Gryganskyi A.P."/>
            <person name="Golan J."/>
            <person name="Dolatabadi S."/>
            <person name="Mondo S."/>
            <person name="Robb S."/>
            <person name="Idnurm A."/>
            <person name="Muszewska A."/>
            <person name="Steczkiewicz K."/>
            <person name="Masonjones S."/>
            <person name="Liao H.L."/>
            <person name="Gajdeczka M.T."/>
            <person name="Anike F."/>
            <person name="Vuek A."/>
            <person name="Anishchenko I.M."/>
            <person name="Voigt K."/>
            <person name="de Hoog G.S."/>
            <person name="Smith M.E."/>
            <person name="Heitman J."/>
            <person name="Vilgalys R."/>
            <person name="Stajich J.E."/>
        </authorList>
    </citation>
    <scope>NUCLEOTIDE SEQUENCE [LARGE SCALE GENOMIC DNA]</scope>
    <source>
        <strain evidence="1 2">LSU 92-RS-03</strain>
    </source>
</reference>
<organism evidence="1 2">
    <name type="scientific">Rhizopus stolonifer</name>
    <name type="common">Rhizopus nigricans</name>
    <dbReference type="NCBI Taxonomy" id="4846"/>
    <lineage>
        <taxon>Eukaryota</taxon>
        <taxon>Fungi</taxon>
        <taxon>Fungi incertae sedis</taxon>
        <taxon>Mucoromycota</taxon>
        <taxon>Mucoromycotina</taxon>
        <taxon>Mucoromycetes</taxon>
        <taxon>Mucorales</taxon>
        <taxon>Mucorineae</taxon>
        <taxon>Rhizopodaceae</taxon>
        <taxon>Rhizopus</taxon>
    </lineage>
</organism>
<dbReference type="Proteomes" id="UP000253551">
    <property type="component" value="Unassembled WGS sequence"/>
</dbReference>
<protein>
    <submittedName>
        <fullName evidence="1">Uncharacterized protein</fullName>
    </submittedName>
</protein>
<name>A0A367IP82_RHIST</name>
<dbReference type="EMBL" id="PJQM01006539">
    <property type="protein sequence ID" value="RCH79504.1"/>
    <property type="molecule type" value="Genomic_DNA"/>
</dbReference>